<evidence type="ECO:0000313" key="2">
    <source>
        <dbReference type="Proteomes" id="UP000247569"/>
    </source>
</evidence>
<evidence type="ECO:0008006" key="3">
    <source>
        <dbReference type="Google" id="ProtNLM"/>
    </source>
</evidence>
<dbReference type="Gene3D" id="1.10.287.1490">
    <property type="match status" value="1"/>
</dbReference>
<dbReference type="AlphaFoldDB" id="A0A318JPP8"/>
<sequence>MSGENRYPSLGFNPVPGLPGNVATLRGQINTAYLAVQETNTTLNRLRDSNGDAWKGDAGNAFRAGFDATLGQDLRYAQSSLEKAVGLMDEWYTDIVAYQETAKGLETEAAAALTAQNQATTALRQAQSNPDLQLANKTFDDPTELANAQTRLNSAVAQVNSAQTAVDDASGTLAAIRQRAIALQTEYNTVARRIATELDSAGKDFAPSPPDKSIWDRIKSFVSSVGDWIEEHRDMLATISAVAGLLALVTPPPISAIALGVSLVAGAAVLGSDIADPELRNNLLHGSWNEKLSAIGTYTGDAISLLPGASALGKVGTVATLGDKAADVGRLEGIANAWVNGAANPGLVANTLVKNNVGNIASRLDDYGLTNGVHRMLQNTGAAGIQTLPSTETALGVLSRAGSSLGKAGTWGLHSVTGE</sequence>
<dbReference type="Proteomes" id="UP000247569">
    <property type="component" value="Unassembled WGS sequence"/>
</dbReference>
<comment type="caution">
    <text evidence="1">The sequence shown here is derived from an EMBL/GenBank/DDBJ whole genome shotgun (WGS) entry which is preliminary data.</text>
</comment>
<name>A0A318JPP8_9NOCA</name>
<reference evidence="1 2" key="1">
    <citation type="submission" date="2018-05" db="EMBL/GenBank/DDBJ databases">
        <title>Genomic Encyclopedia of Type Strains, Phase IV (KMG-IV): sequencing the most valuable type-strain genomes for metagenomic binning, comparative biology and taxonomic classification.</title>
        <authorList>
            <person name="Goeker M."/>
        </authorList>
    </citation>
    <scope>NUCLEOTIDE SEQUENCE [LARGE SCALE GENOMIC DNA]</scope>
    <source>
        <strain evidence="1 2">DSM 44704</strain>
    </source>
</reference>
<accession>A0A318JPP8</accession>
<keyword evidence="2" id="KW-1185">Reference proteome</keyword>
<evidence type="ECO:0000313" key="1">
    <source>
        <dbReference type="EMBL" id="PXX57648.1"/>
    </source>
</evidence>
<dbReference type="RefSeq" id="WP_040740953.1">
    <property type="nucleotide sequence ID" value="NZ_QJKF01000017.1"/>
</dbReference>
<protein>
    <recommendedName>
        <fullName evidence="3">WXG100 family type VII secretion target</fullName>
    </recommendedName>
</protein>
<proteinExistence type="predicted"/>
<gene>
    <name evidence="1" type="ORF">DFR70_11776</name>
</gene>
<dbReference type="OrthoDB" id="4140785at2"/>
<organism evidence="1 2">
    <name type="scientific">Nocardia tenerifensis</name>
    <dbReference type="NCBI Taxonomy" id="228006"/>
    <lineage>
        <taxon>Bacteria</taxon>
        <taxon>Bacillati</taxon>
        <taxon>Actinomycetota</taxon>
        <taxon>Actinomycetes</taxon>
        <taxon>Mycobacteriales</taxon>
        <taxon>Nocardiaceae</taxon>
        <taxon>Nocardia</taxon>
    </lineage>
</organism>
<dbReference type="EMBL" id="QJKF01000017">
    <property type="protein sequence ID" value="PXX57648.1"/>
    <property type="molecule type" value="Genomic_DNA"/>
</dbReference>